<feature type="compositionally biased region" description="Low complexity" evidence="1">
    <location>
        <begin position="225"/>
        <end position="236"/>
    </location>
</feature>
<feature type="region of interest" description="Disordered" evidence="1">
    <location>
        <begin position="128"/>
        <end position="202"/>
    </location>
</feature>
<dbReference type="SUPFAM" id="SSF46942">
    <property type="entry name" value="Elongation factor TFIIS domain 2"/>
    <property type="match status" value="1"/>
</dbReference>
<dbReference type="Gene3D" id="1.10.472.30">
    <property type="entry name" value="Transcription elongation factor S-II, central domain"/>
    <property type="match status" value="1"/>
</dbReference>
<accession>A0A7N0ZSX1</accession>
<dbReference type="GO" id="GO:0006351">
    <property type="term" value="P:DNA-templated transcription"/>
    <property type="evidence" value="ECO:0007669"/>
    <property type="project" value="InterPro"/>
</dbReference>
<organism evidence="3 4">
    <name type="scientific">Kalanchoe fedtschenkoi</name>
    <name type="common">Lavender scallops</name>
    <name type="synonym">South American air plant</name>
    <dbReference type="NCBI Taxonomy" id="63787"/>
    <lineage>
        <taxon>Eukaryota</taxon>
        <taxon>Viridiplantae</taxon>
        <taxon>Streptophyta</taxon>
        <taxon>Embryophyta</taxon>
        <taxon>Tracheophyta</taxon>
        <taxon>Spermatophyta</taxon>
        <taxon>Magnoliopsida</taxon>
        <taxon>eudicotyledons</taxon>
        <taxon>Gunneridae</taxon>
        <taxon>Pentapetalae</taxon>
        <taxon>Saxifragales</taxon>
        <taxon>Crassulaceae</taxon>
        <taxon>Kalanchoe</taxon>
    </lineage>
</organism>
<dbReference type="EnsemblPlants" id="Kaladp0029s0071.1.v1.1">
    <property type="protein sequence ID" value="Kaladp0029s0071.1.v1.1"/>
    <property type="gene ID" value="Kaladp0029s0071.v1.1"/>
</dbReference>
<feature type="region of interest" description="Disordered" evidence="1">
    <location>
        <begin position="343"/>
        <end position="365"/>
    </location>
</feature>
<feature type="compositionally biased region" description="Polar residues" evidence="1">
    <location>
        <begin position="837"/>
        <end position="847"/>
    </location>
</feature>
<sequence length="1042" mass="115266">MDQLHPITSTVQNVQMVPVGSVSSKPASVHSMKPNEQMRFLEPMAHYGSGGLSASMSGSGLYVMPKANYSGFQQMAVPNNVMRGDMGPMFSDPKSQSLQMPAKRKSPMANLPDHPRVAMPSMKFGQSEHRPWLNTSAPNNSNFQHQVQSPTGAAAHYKRTTQFQAGPPKSGSQKSSTPRSHPSQGQPFSRVHNESNESVRSKLRESISAALALVTEKEKSFSKEGTSATAGSISSGQMQECYQSAEIASSISPAELSGENPKEAKEDCSTQSETNAKSQLTAVATNVGESPQTHENTGQELNMIDLLPDDESIAGNFFVKDDLLQGNGLSWVLDFDAWVAEKESHDPKKQKVGENRGGSQEVKESFSPQDLALQIELELFKLFGGVNKKYKEKGRSLLFNLKDRNNPELREKVMSGEISPARLCSMTAEELASKELSEWRIAKAEEFEQMKILPDSEIDLRRLVKKTHKGEFQVEVEEDDVSVEVSVGSSSFPRRQTEANDTKSQTGQISDGDQKETVNEKNNSEEQNLDCTITIPSNESTDLMQGLIEDELKDAEFLPPIVSLDEFMESLHSEPPFENLPEDAGKTKSPENDHSEGPSESKSAKLSPDHHMSATSKTQDNLDAKDPKPDGFIKPTDSHPKTEVSPPATEVKADRIWEGSIQLSISSKISVSGFFKSGEKTPTKEWPHIIEIKGRVRLDAFEKFLQDLYKSRSRSIMVMHVILKEREGADSDALSQVVDSYVADDRVGFAEPVRGLEVYLCPNHPKILDRIGKHLAKDQKEGALTLSGEDKGLIGVIVWRKAHVSPNSSSHHKHSLKKHQQEHYSSRRHNHHHQDRNINVKSSSNLTPKYPPLASTKAAHFATPIKVATDEDDLPPGFGPPASQDDDDLPEFNFSGGLSRSFVSPNQKPVVSQSHNRPADQMRQLIQKYGQNGAGLVVKSWKDDDDDDIPEWQPQVPLPPAPTQTQHSYHALNQPMLQHLINQQQQLLRLPLQQSQAPLQPPMPAAFQQTSGAPAWPQQQQLSGVWMNPQQGQFYGTQSKGF</sequence>
<feature type="region of interest" description="Disordered" evidence="1">
    <location>
        <begin position="485"/>
        <end position="531"/>
    </location>
</feature>
<dbReference type="InterPro" id="IPR036575">
    <property type="entry name" value="TFIIS_cen_dom_sf"/>
</dbReference>
<proteinExistence type="predicted"/>
<feature type="region of interest" description="Disordered" evidence="1">
    <location>
        <begin position="573"/>
        <end position="653"/>
    </location>
</feature>
<dbReference type="CDD" id="cd21538">
    <property type="entry name" value="SPOC_TFIIS"/>
    <property type="match status" value="1"/>
</dbReference>
<feature type="compositionally biased region" description="Polar residues" evidence="1">
    <location>
        <begin position="502"/>
        <end position="511"/>
    </location>
</feature>
<evidence type="ECO:0000313" key="3">
    <source>
        <dbReference type="EnsemblPlants" id="Kaladp0029s0071.1.v1.1"/>
    </source>
</evidence>
<feature type="region of interest" description="Disordered" evidence="1">
    <location>
        <begin position="869"/>
        <end position="918"/>
    </location>
</feature>
<evidence type="ECO:0000313" key="4">
    <source>
        <dbReference type="Proteomes" id="UP000594263"/>
    </source>
</evidence>
<feature type="compositionally biased region" description="Polar residues" evidence="1">
    <location>
        <begin position="896"/>
        <end position="916"/>
    </location>
</feature>
<name>A0A7N0ZSX1_KALFE</name>
<dbReference type="InterPro" id="IPR003618">
    <property type="entry name" value="TFIIS_cen_dom"/>
</dbReference>
<feature type="compositionally biased region" description="Polar residues" evidence="1">
    <location>
        <begin position="160"/>
        <end position="187"/>
    </location>
</feature>
<dbReference type="Pfam" id="PF07500">
    <property type="entry name" value="TFIIS_M"/>
    <property type="match status" value="1"/>
</dbReference>
<feature type="region of interest" description="Disordered" evidence="1">
    <location>
        <begin position="216"/>
        <end position="237"/>
    </location>
</feature>
<dbReference type="Gramene" id="Kaladp0029s0071.1.v1.1">
    <property type="protein sequence ID" value="Kaladp0029s0071.1.v1.1"/>
    <property type="gene ID" value="Kaladp0029s0071.v1.1"/>
</dbReference>
<feature type="compositionally biased region" description="Polar residues" evidence="1">
    <location>
        <begin position="133"/>
        <end position="151"/>
    </location>
</feature>
<feature type="compositionally biased region" description="Basic and acidic residues" evidence="1">
    <location>
        <begin position="583"/>
        <end position="612"/>
    </location>
</feature>
<feature type="region of interest" description="Disordered" evidence="1">
    <location>
        <begin position="254"/>
        <end position="276"/>
    </location>
</feature>
<feature type="compositionally biased region" description="Basic and acidic residues" evidence="1">
    <location>
        <begin position="191"/>
        <end position="202"/>
    </location>
</feature>
<dbReference type="InterPro" id="IPR012921">
    <property type="entry name" value="SPOC_C"/>
</dbReference>
<reference evidence="3" key="1">
    <citation type="submission" date="2021-01" db="UniProtKB">
        <authorList>
            <consortium name="EnsemblPlants"/>
        </authorList>
    </citation>
    <scope>IDENTIFICATION</scope>
</reference>
<evidence type="ECO:0000259" key="2">
    <source>
        <dbReference type="PROSITE" id="PS51321"/>
    </source>
</evidence>
<feature type="compositionally biased region" description="Basic and acidic residues" evidence="1">
    <location>
        <begin position="343"/>
        <end position="354"/>
    </location>
</feature>
<keyword evidence="4" id="KW-1185">Reference proteome</keyword>
<feature type="region of interest" description="Disordered" evidence="1">
    <location>
        <begin position="805"/>
        <end position="852"/>
    </location>
</feature>
<dbReference type="Pfam" id="PF07744">
    <property type="entry name" value="SPOC"/>
    <property type="match status" value="1"/>
</dbReference>
<evidence type="ECO:0000256" key="1">
    <source>
        <dbReference type="SAM" id="MobiDB-lite"/>
    </source>
</evidence>
<dbReference type="OMA" id="VHGVELY"/>
<dbReference type="Proteomes" id="UP000594263">
    <property type="component" value="Unplaced"/>
</dbReference>
<protein>
    <recommendedName>
        <fullName evidence="2">TFIIS central domain-containing protein</fullName>
    </recommendedName>
</protein>
<feature type="compositionally biased region" description="Basic and acidic residues" evidence="1">
    <location>
        <begin position="620"/>
        <end position="642"/>
    </location>
</feature>
<dbReference type="PANTHER" id="PTHR11477:SF20">
    <property type="entry name" value="SPOC DOMAIN _ TRANSCRIPTION ELONGATION FACTOR S-II PROTEIN"/>
    <property type="match status" value="1"/>
</dbReference>
<dbReference type="GO" id="GO:0005634">
    <property type="term" value="C:nucleus"/>
    <property type="evidence" value="ECO:0007669"/>
    <property type="project" value="TreeGrafter"/>
</dbReference>
<dbReference type="PROSITE" id="PS51321">
    <property type="entry name" value="TFIIS_CENTRAL"/>
    <property type="match status" value="1"/>
</dbReference>
<feature type="domain" description="TFIIS central" evidence="2">
    <location>
        <begin position="351"/>
        <end position="459"/>
    </location>
</feature>
<dbReference type="SMART" id="SM00510">
    <property type="entry name" value="TFS2M"/>
    <property type="match status" value="1"/>
</dbReference>
<dbReference type="AlphaFoldDB" id="A0A7N0ZSX1"/>
<feature type="compositionally biased region" description="Basic and acidic residues" evidence="1">
    <location>
        <begin position="512"/>
        <end position="524"/>
    </location>
</feature>
<dbReference type="PANTHER" id="PTHR11477">
    <property type="entry name" value="TRANSCRIPTION FACTOR S-II ZINC FINGER DOMAIN-CONTAINING PROTEIN"/>
    <property type="match status" value="1"/>
</dbReference>